<dbReference type="Proteomes" id="UP000249518">
    <property type="component" value="Unassembled WGS sequence"/>
</dbReference>
<feature type="signal peptide" evidence="1">
    <location>
        <begin position="1"/>
        <end position="30"/>
    </location>
</feature>
<name>A0A328WR79_9FLAO</name>
<keyword evidence="3" id="KW-1185">Reference proteome</keyword>
<protein>
    <recommendedName>
        <fullName evidence="4">4Fe-4S ferredoxin-type domain-containing protein</fullName>
    </recommendedName>
</protein>
<organism evidence="2 3">
    <name type="scientific">Flavobacterium lacus</name>
    <dbReference type="NCBI Taxonomy" id="1353778"/>
    <lineage>
        <taxon>Bacteria</taxon>
        <taxon>Pseudomonadati</taxon>
        <taxon>Bacteroidota</taxon>
        <taxon>Flavobacteriia</taxon>
        <taxon>Flavobacteriales</taxon>
        <taxon>Flavobacteriaceae</taxon>
        <taxon>Flavobacterium</taxon>
    </lineage>
</organism>
<reference evidence="2 3" key="1">
    <citation type="submission" date="2018-06" db="EMBL/GenBank/DDBJ databases">
        <title>Genomic Encyclopedia of Type Strains, Phase III (KMG-III): the genomes of soil and plant-associated and newly described type strains.</title>
        <authorList>
            <person name="Whitman W."/>
        </authorList>
    </citation>
    <scope>NUCLEOTIDE SEQUENCE [LARGE SCALE GENOMIC DNA]</scope>
    <source>
        <strain evidence="2 3">CGMCC 1.12504</strain>
    </source>
</reference>
<evidence type="ECO:0000313" key="2">
    <source>
        <dbReference type="EMBL" id="RAR47596.1"/>
    </source>
</evidence>
<evidence type="ECO:0000256" key="1">
    <source>
        <dbReference type="SAM" id="SignalP"/>
    </source>
</evidence>
<accession>A0A328WR79</accession>
<evidence type="ECO:0008006" key="4">
    <source>
        <dbReference type="Google" id="ProtNLM"/>
    </source>
</evidence>
<dbReference type="EMBL" id="QLSV01000008">
    <property type="protein sequence ID" value="RAR47596.1"/>
    <property type="molecule type" value="Genomic_DNA"/>
</dbReference>
<keyword evidence="1" id="KW-0732">Signal</keyword>
<comment type="caution">
    <text evidence="2">The sequence shown here is derived from an EMBL/GenBank/DDBJ whole genome shotgun (WGS) entry which is preliminary data.</text>
</comment>
<evidence type="ECO:0000313" key="3">
    <source>
        <dbReference type="Proteomes" id="UP000249518"/>
    </source>
</evidence>
<gene>
    <name evidence="2" type="ORF">B0I10_10899</name>
</gene>
<sequence length="151" mass="16538">MLFLFLPMHKKYLIALVLFGLLLVSNQAWASGKKEQTKSCCSSKNVVEKKDTCCSSKTESDKKDACCGSDTEDTDKSCCTSDTEKGCDGTCNHAGCNCAATCSVTPVSLVFYTGYDYTITNFPTFKKGHFLYQIPSLSDGFTSIWLIPKIS</sequence>
<proteinExistence type="predicted"/>
<feature type="chain" id="PRO_5016409069" description="4Fe-4S ferredoxin-type domain-containing protein" evidence="1">
    <location>
        <begin position="31"/>
        <end position="151"/>
    </location>
</feature>
<dbReference type="AlphaFoldDB" id="A0A328WR79"/>